<reference evidence="2 3" key="1">
    <citation type="submission" date="2019-08" db="EMBL/GenBank/DDBJ databases">
        <title>In-depth cultivation of the pig gut microbiome towards novel bacterial diversity and tailored functional studies.</title>
        <authorList>
            <person name="Wylensek D."/>
            <person name="Hitch T.C.A."/>
            <person name="Clavel T."/>
        </authorList>
    </citation>
    <scope>NUCLEOTIDE SEQUENCE [LARGE SCALE GENOMIC DNA]</scope>
    <source>
        <strain evidence="2 3">68-1-5</strain>
    </source>
</reference>
<proteinExistence type="predicted"/>
<dbReference type="InterPro" id="IPR026816">
    <property type="entry name" value="Flavodoxin_dom"/>
</dbReference>
<sequence length="174" mass="19773">MNGIILYQSKYGSTKKYADWISEETGFPCVETKKAVISDVLKYDTIVLGGGLYASGIAGLSFLKKNIKQLSNKKLIVFCCCASPYDENGFQQIRLHNMKETLSNIPVFYCRGAWDMEAMSLRDRLLCNLLRKSVAKKDPADYEIWEKALMAAGDKKCDWTDKKYIEPIIECINQ</sequence>
<protein>
    <submittedName>
        <fullName evidence="2">Flavodoxin</fullName>
    </submittedName>
</protein>
<dbReference type="Pfam" id="PF12724">
    <property type="entry name" value="Flavodoxin_5"/>
    <property type="match status" value="1"/>
</dbReference>
<dbReference type="Proteomes" id="UP000434409">
    <property type="component" value="Unassembled WGS sequence"/>
</dbReference>
<dbReference type="PANTHER" id="PTHR38030">
    <property type="entry name" value="PROTOPORPHYRINOGEN IX DEHYDROGENASE [MENAQUINONE]"/>
    <property type="match status" value="1"/>
</dbReference>
<dbReference type="InterPro" id="IPR029039">
    <property type="entry name" value="Flavoprotein-like_sf"/>
</dbReference>
<dbReference type="SUPFAM" id="SSF52218">
    <property type="entry name" value="Flavoproteins"/>
    <property type="match status" value="1"/>
</dbReference>
<comment type="caution">
    <text evidence="2">The sequence shown here is derived from an EMBL/GenBank/DDBJ whole genome shotgun (WGS) entry which is preliminary data.</text>
</comment>
<keyword evidence="3" id="KW-1185">Reference proteome</keyword>
<dbReference type="AlphaFoldDB" id="A0A6N7UT92"/>
<dbReference type="GO" id="GO:0010181">
    <property type="term" value="F:FMN binding"/>
    <property type="evidence" value="ECO:0007669"/>
    <property type="project" value="TreeGrafter"/>
</dbReference>
<dbReference type="EMBL" id="VULY01000018">
    <property type="protein sequence ID" value="MSR94561.1"/>
    <property type="molecule type" value="Genomic_DNA"/>
</dbReference>
<accession>A0A6N7UT92</accession>
<dbReference type="GO" id="GO:0070819">
    <property type="term" value="F:menaquinone-dependent protoporphyrinogen oxidase activity"/>
    <property type="evidence" value="ECO:0007669"/>
    <property type="project" value="TreeGrafter"/>
</dbReference>
<evidence type="ECO:0000313" key="2">
    <source>
        <dbReference type="EMBL" id="MSR94561.1"/>
    </source>
</evidence>
<dbReference type="InterPro" id="IPR052200">
    <property type="entry name" value="Protoporphyrinogen_IX_DH"/>
</dbReference>
<evidence type="ECO:0000259" key="1">
    <source>
        <dbReference type="Pfam" id="PF12724"/>
    </source>
</evidence>
<dbReference type="Gene3D" id="3.40.50.360">
    <property type="match status" value="1"/>
</dbReference>
<name>A0A6N7UT92_9FIRM</name>
<feature type="domain" description="Flavodoxin" evidence="1">
    <location>
        <begin position="4"/>
        <end position="136"/>
    </location>
</feature>
<dbReference type="PANTHER" id="PTHR38030:SF2">
    <property type="entry name" value="PROTOPORPHYRINOGEN IX DEHYDROGENASE [QUINONE]"/>
    <property type="match status" value="1"/>
</dbReference>
<dbReference type="GO" id="GO:0006783">
    <property type="term" value="P:heme biosynthetic process"/>
    <property type="evidence" value="ECO:0007669"/>
    <property type="project" value="TreeGrafter"/>
</dbReference>
<gene>
    <name evidence="2" type="ORF">FYJ34_09900</name>
</gene>
<evidence type="ECO:0000313" key="3">
    <source>
        <dbReference type="Proteomes" id="UP000434409"/>
    </source>
</evidence>
<organism evidence="2 3">
    <name type="scientific">Suipraeoptans intestinalis</name>
    <dbReference type="NCBI Taxonomy" id="2606628"/>
    <lineage>
        <taxon>Bacteria</taxon>
        <taxon>Bacillati</taxon>
        <taxon>Bacillota</taxon>
        <taxon>Clostridia</taxon>
        <taxon>Lachnospirales</taxon>
        <taxon>Lachnospiraceae</taxon>
        <taxon>Suipraeoptans</taxon>
    </lineage>
</organism>
<dbReference type="RefSeq" id="WP_154478303.1">
    <property type="nucleotide sequence ID" value="NZ_VULY01000018.1"/>
</dbReference>